<keyword evidence="17" id="KW-0411">Iron-sulfur</keyword>
<keyword evidence="18" id="KW-0472">Membrane</keyword>
<dbReference type="CDD" id="cd03470">
    <property type="entry name" value="Rieske_cytochrome_bc1"/>
    <property type="match status" value="1"/>
</dbReference>
<dbReference type="GO" id="GO:0016491">
    <property type="term" value="F:oxidoreductase activity"/>
    <property type="evidence" value="ECO:0007669"/>
    <property type="project" value="UniProtKB-KW"/>
</dbReference>
<dbReference type="InterPro" id="IPR017941">
    <property type="entry name" value="Rieske_2Fe-2S"/>
</dbReference>
<protein>
    <recommendedName>
        <fullName evidence="6 21">Ubiquinol-cytochrome c reductase iron-sulfur subunit</fullName>
        <ecNumber evidence="5 21">7.1.1.8</ecNumber>
    </recommendedName>
</protein>
<dbReference type="Pfam" id="PF10399">
    <property type="entry name" value="UCR_Fe-S_N"/>
    <property type="match status" value="1"/>
</dbReference>
<reference evidence="24 27" key="2">
    <citation type="submission" date="2023-11" db="EMBL/GenBank/DDBJ databases">
        <title>Plant-associative lifestyle of Vibrio porteresiae and its evolutionary dynamics.</title>
        <authorList>
            <person name="Rameshkumar N."/>
            <person name="Kirti K."/>
        </authorList>
    </citation>
    <scope>NUCLEOTIDE SEQUENCE [LARGE SCALE GENOMIC DNA]</scope>
    <source>
        <strain evidence="24 27">MSSRF38</strain>
    </source>
</reference>
<comment type="catalytic activity">
    <reaction evidence="20 21">
        <text>a quinol + 2 Fe(III)-[cytochrome c](out) = a quinone + 2 Fe(II)-[cytochrome c](out) + 2 H(+)(out)</text>
        <dbReference type="Rhea" id="RHEA:11484"/>
        <dbReference type="Rhea" id="RHEA-COMP:10350"/>
        <dbReference type="Rhea" id="RHEA-COMP:14399"/>
        <dbReference type="ChEBI" id="CHEBI:15378"/>
        <dbReference type="ChEBI" id="CHEBI:24646"/>
        <dbReference type="ChEBI" id="CHEBI:29033"/>
        <dbReference type="ChEBI" id="CHEBI:29034"/>
        <dbReference type="ChEBI" id="CHEBI:132124"/>
        <dbReference type="EC" id="7.1.1.8"/>
    </reaction>
</comment>
<evidence type="ECO:0000256" key="11">
    <source>
        <dbReference type="ARBA" id="ARBA00022723"/>
    </source>
</evidence>
<comment type="function">
    <text evidence="1">Component of the ubiquinol-cytochrome c reductase complex (complex III or cytochrome b-c1 complex), which is a respiratory chain that generates an electrochemical potential coupled to ATP synthesis.</text>
</comment>
<dbReference type="GO" id="GO:0008121">
    <property type="term" value="F:quinol-cytochrome-c reductase activity"/>
    <property type="evidence" value="ECO:0007669"/>
    <property type="project" value="UniProtKB-EC"/>
</dbReference>
<evidence type="ECO:0000256" key="4">
    <source>
        <dbReference type="ARBA" id="ARBA00011649"/>
    </source>
</evidence>
<evidence type="ECO:0000256" key="15">
    <source>
        <dbReference type="ARBA" id="ARBA00022989"/>
    </source>
</evidence>
<dbReference type="NCBIfam" id="TIGR01416">
    <property type="entry name" value="Rieske_proteo"/>
    <property type="match status" value="1"/>
</dbReference>
<evidence type="ECO:0000256" key="8">
    <source>
        <dbReference type="ARBA" id="ARBA00022475"/>
    </source>
</evidence>
<comment type="similarity">
    <text evidence="3">Belongs to the Rieske iron-sulfur protein family.</text>
</comment>
<dbReference type="Pfam" id="PF00355">
    <property type="entry name" value="Rieske"/>
    <property type="match status" value="1"/>
</dbReference>
<dbReference type="InterPro" id="IPR006311">
    <property type="entry name" value="TAT_signal"/>
</dbReference>
<keyword evidence="7 21" id="KW-0813">Transport</keyword>
<sequence>MSNSSFNNDRRRFLTATTAVVGGVGVAAVTVPFIRSLNPSEKVKAVGQPVEVDISKLEEGQMMRVAWRGKPVWIIRRSPSVVAELSSHHTRLKDPDSIQAQQPDYVRNVYRSLKPEYFIAVGVCTHLGCSPNYRQDALGTQKSDRNTGFLCPCHRAVYDMAGRVLIGGPAPYNLVIPRHMYLNEHKILIGIDENGEA</sequence>
<dbReference type="SUPFAM" id="SSF50022">
    <property type="entry name" value="ISP domain"/>
    <property type="match status" value="1"/>
</dbReference>
<dbReference type="PANTHER" id="PTHR10134">
    <property type="entry name" value="CYTOCHROME B-C1 COMPLEX SUBUNIT RIESKE, MITOCHONDRIAL"/>
    <property type="match status" value="1"/>
</dbReference>
<dbReference type="Gene3D" id="2.102.10.10">
    <property type="entry name" value="Rieske [2Fe-2S] iron-sulphur domain"/>
    <property type="match status" value="1"/>
</dbReference>
<dbReference type="InterPro" id="IPR036922">
    <property type="entry name" value="Rieske_2Fe-2S_sf"/>
</dbReference>
<dbReference type="PROSITE" id="PS51296">
    <property type="entry name" value="RIESKE"/>
    <property type="match status" value="1"/>
</dbReference>
<dbReference type="OrthoDB" id="9767869at2"/>
<feature type="domain" description="Rieske" evidence="23">
    <location>
        <begin position="84"/>
        <end position="188"/>
    </location>
</feature>
<evidence type="ECO:0000256" key="21">
    <source>
        <dbReference type="RuleBase" id="RU004494"/>
    </source>
</evidence>
<dbReference type="InterPro" id="IPR006317">
    <property type="entry name" value="Ubiquinol_cyt_c_Rdtase_Fe-S-su"/>
</dbReference>
<evidence type="ECO:0000256" key="12">
    <source>
        <dbReference type="ARBA" id="ARBA00022729"/>
    </source>
</evidence>
<evidence type="ECO:0000256" key="19">
    <source>
        <dbReference type="ARBA" id="ARBA00023157"/>
    </source>
</evidence>
<dbReference type="NCBIfam" id="TIGR01409">
    <property type="entry name" value="TAT_signal_seq"/>
    <property type="match status" value="1"/>
</dbReference>
<proteinExistence type="inferred from homology"/>
<keyword evidence="8" id="KW-1003">Cell membrane</keyword>
<evidence type="ECO:0000256" key="10">
    <source>
        <dbReference type="ARBA" id="ARBA00022714"/>
    </source>
</evidence>
<evidence type="ECO:0000256" key="5">
    <source>
        <dbReference type="ARBA" id="ARBA00012951"/>
    </source>
</evidence>
<evidence type="ECO:0000256" key="7">
    <source>
        <dbReference type="ARBA" id="ARBA00022448"/>
    </source>
</evidence>
<keyword evidence="12" id="KW-0732">Signal</keyword>
<keyword evidence="15" id="KW-1133">Transmembrane helix</keyword>
<dbReference type="EC" id="7.1.1.8" evidence="5 21"/>
<dbReference type="Gene3D" id="1.20.5.510">
    <property type="entry name" value="Single helix bin"/>
    <property type="match status" value="1"/>
</dbReference>
<dbReference type="AlphaFoldDB" id="A0A1Y6IRE1"/>
<evidence type="ECO:0000313" key="26">
    <source>
        <dbReference type="Proteomes" id="UP000196125"/>
    </source>
</evidence>
<evidence type="ECO:0000256" key="20">
    <source>
        <dbReference type="ARBA" id="ARBA00029351"/>
    </source>
</evidence>
<evidence type="ECO:0000256" key="3">
    <source>
        <dbReference type="ARBA" id="ARBA00010651"/>
    </source>
</evidence>
<dbReference type="InterPro" id="IPR014349">
    <property type="entry name" value="Rieske_Fe-S_prot"/>
</dbReference>
<keyword evidence="13" id="KW-1278">Translocase</keyword>
<evidence type="ECO:0000259" key="23">
    <source>
        <dbReference type="PROSITE" id="PS51296"/>
    </source>
</evidence>
<evidence type="ECO:0000256" key="2">
    <source>
        <dbReference type="ARBA" id="ARBA00004162"/>
    </source>
</evidence>
<reference evidence="25 26" key="1">
    <citation type="submission" date="2017-05" db="EMBL/GenBank/DDBJ databases">
        <authorList>
            <person name="Song R."/>
            <person name="Chenine A.L."/>
            <person name="Ruprecht R.M."/>
        </authorList>
    </citation>
    <scope>NUCLEOTIDE SEQUENCE [LARGE SCALE GENOMIC DNA]</scope>
    <source>
        <strain evidence="25 26">CECT 7927</strain>
    </source>
</reference>
<comment type="cofactor">
    <cofactor evidence="21">
        <name>[2Fe-2S] cluster</name>
        <dbReference type="ChEBI" id="CHEBI:190135"/>
    </cofactor>
    <text evidence="21">Binds 1 [2Fe-2S] cluster per subunit.</text>
</comment>
<keyword evidence="14 21" id="KW-0249">Electron transport</keyword>
<evidence type="ECO:0000256" key="22">
    <source>
        <dbReference type="RuleBase" id="RU004497"/>
    </source>
</evidence>
<evidence type="ECO:0000313" key="25">
    <source>
        <dbReference type="EMBL" id="SMS00217.1"/>
    </source>
</evidence>
<keyword evidence="19" id="KW-1015">Disulfide bond</keyword>
<evidence type="ECO:0000313" key="27">
    <source>
        <dbReference type="Proteomes" id="UP001283366"/>
    </source>
</evidence>
<dbReference type="GO" id="GO:0051537">
    <property type="term" value="F:2 iron, 2 sulfur cluster binding"/>
    <property type="evidence" value="ECO:0007669"/>
    <property type="project" value="UniProtKB-KW"/>
</dbReference>
<keyword evidence="16" id="KW-0408">Iron</keyword>
<dbReference type="GO" id="GO:0046872">
    <property type="term" value="F:metal ion binding"/>
    <property type="evidence" value="ECO:0007669"/>
    <property type="project" value="UniProtKB-KW"/>
</dbReference>
<dbReference type="EMBL" id="JAWRCO010000001">
    <property type="protein sequence ID" value="MDW6001757.1"/>
    <property type="molecule type" value="Genomic_DNA"/>
</dbReference>
<dbReference type="RefSeq" id="WP_087480726.1">
    <property type="nucleotide sequence ID" value="NZ_AP024883.1"/>
</dbReference>
<dbReference type="PRINTS" id="PR00162">
    <property type="entry name" value="RIESKE"/>
</dbReference>
<keyword evidence="11" id="KW-0479">Metal-binding</keyword>
<dbReference type="InterPro" id="IPR019546">
    <property type="entry name" value="TAT_signal_bac_arc"/>
</dbReference>
<dbReference type="InterPro" id="IPR005805">
    <property type="entry name" value="Rieske_Fe-S_prot_C"/>
</dbReference>
<keyword evidence="27" id="KW-1185">Reference proteome</keyword>
<evidence type="ECO:0000313" key="24">
    <source>
        <dbReference type="EMBL" id="MDW6001757.1"/>
    </source>
</evidence>
<dbReference type="PROSITE" id="PS51318">
    <property type="entry name" value="TAT"/>
    <property type="match status" value="1"/>
</dbReference>
<gene>
    <name evidence="25" type="primary">petA</name>
    <name evidence="24" type="ORF">SBX37_02430</name>
    <name evidence="25" type="ORF">VIM7927_01465</name>
</gene>
<evidence type="ECO:0000256" key="17">
    <source>
        <dbReference type="ARBA" id="ARBA00023014"/>
    </source>
</evidence>
<evidence type="ECO:0000256" key="13">
    <source>
        <dbReference type="ARBA" id="ARBA00022967"/>
    </source>
</evidence>
<comment type="subcellular location">
    <subcellularLocation>
        <location evidence="2">Cell membrane</location>
        <topology evidence="2">Single-pass membrane protein</topology>
    </subcellularLocation>
</comment>
<comment type="subunit">
    <text evidence="4 22">The main subunits of complex b-c1 are: cytochrome b, cytochrome c1 and the Rieske protein.</text>
</comment>
<evidence type="ECO:0000256" key="1">
    <source>
        <dbReference type="ARBA" id="ARBA00002444"/>
    </source>
</evidence>
<comment type="miscellaneous">
    <text evidence="21">The Rieske protein is a high potential 2Fe-2S protein.</text>
</comment>
<accession>A0A1Y6IRE1</accession>
<organism evidence="25 26">
    <name type="scientific">Vibrio mangrovi</name>
    <dbReference type="NCBI Taxonomy" id="474394"/>
    <lineage>
        <taxon>Bacteria</taxon>
        <taxon>Pseudomonadati</taxon>
        <taxon>Pseudomonadota</taxon>
        <taxon>Gammaproteobacteria</taxon>
        <taxon>Vibrionales</taxon>
        <taxon>Vibrionaceae</taxon>
        <taxon>Vibrio</taxon>
    </lineage>
</organism>
<dbReference type="Proteomes" id="UP001283366">
    <property type="component" value="Unassembled WGS sequence"/>
</dbReference>
<keyword evidence="10" id="KW-0001">2Fe-2S</keyword>
<keyword evidence="25" id="KW-0560">Oxidoreductase</keyword>
<evidence type="ECO:0000256" key="9">
    <source>
        <dbReference type="ARBA" id="ARBA00022692"/>
    </source>
</evidence>
<dbReference type="GO" id="GO:0005886">
    <property type="term" value="C:plasma membrane"/>
    <property type="evidence" value="ECO:0007669"/>
    <property type="project" value="UniProtKB-SubCell"/>
</dbReference>
<keyword evidence="9" id="KW-0812">Transmembrane</keyword>
<name>A0A1Y6IRE1_9VIBR</name>
<dbReference type="InterPro" id="IPR019470">
    <property type="entry name" value="Ubiq_cytC_Rdtase_Fe-S_su_TAT"/>
</dbReference>
<evidence type="ECO:0000256" key="6">
    <source>
        <dbReference type="ARBA" id="ARBA00019816"/>
    </source>
</evidence>
<evidence type="ECO:0000256" key="16">
    <source>
        <dbReference type="ARBA" id="ARBA00023004"/>
    </source>
</evidence>
<dbReference type="Proteomes" id="UP000196125">
    <property type="component" value="Unassembled WGS sequence"/>
</dbReference>
<evidence type="ECO:0000256" key="18">
    <source>
        <dbReference type="ARBA" id="ARBA00023136"/>
    </source>
</evidence>
<evidence type="ECO:0000256" key="14">
    <source>
        <dbReference type="ARBA" id="ARBA00022982"/>
    </source>
</evidence>
<dbReference type="EMBL" id="FXXI01000002">
    <property type="protein sequence ID" value="SMS00217.1"/>
    <property type="molecule type" value="Genomic_DNA"/>
</dbReference>